<evidence type="ECO:0000313" key="13">
    <source>
        <dbReference type="Proteomes" id="UP000636479"/>
    </source>
</evidence>
<protein>
    <recommendedName>
        <fullName evidence="8">3'-5' exonuclease</fullName>
    </recommendedName>
    <alternativeName>
        <fullName evidence="9">Werner Syndrome-like exonuclease</fullName>
    </alternativeName>
</protein>
<dbReference type="GO" id="GO:0003676">
    <property type="term" value="F:nucleic acid binding"/>
    <property type="evidence" value="ECO:0007669"/>
    <property type="project" value="InterPro"/>
</dbReference>
<dbReference type="SMART" id="SM00474">
    <property type="entry name" value="35EXOc"/>
    <property type="match status" value="1"/>
</dbReference>
<evidence type="ECO:0000256" key="3">
    <source>
        <dbReference type="ARBA" id="ARBA00022723"/>
    </source>
</evidence>
<dbReference type="SUPFAM" id="SSF53098">
    <property type="entry name" value="Ribonuclease H-like"/>
    <property type="match status" value="1"/>
</dbReference>
<name>A0A8H6SVF0_9AGAR</name>
<evidence type="ECO:0000259" key="11">
    <source>
        <dbReference type="SMART" id="SM00474"/>
    </source>
</evidence>
<organism evidence="12 13">
    <name type="scientific">Mycena indigotica</name>
    <dbReference type="NCBI Taxonomy" id="2126181"/>
    <lineage>
        <taxon>Eukaryota</taxon>
        <taxon>Fungi</taxon>
        <taxon>Dikarya</taxon>
        <taxon>Basidiomycota</taxon>
        <taxon>Agaricomycotina</taxon>
        <taxon>Agaricomycetes</taxon>
        <taxon>Agaricomycetidae</taxon>
        <taxon>Agaricales</taxon>
        <taxon>Marasmiineae</taxon>
        <taxon>Mycenaceae</taxon>
        <taxon>Mycena</taxon>
    </lineage>
</organism>
<evidence type="ECO:0000256" key="7">
    <source>
        <dbReference type="ARBA" id="ARBA00023242"/>
    </source>
</evidence>
<dbReference type="InterPro" id="IPR036397">
    <property type="entry name" value="RNaseH_sf"/>
</dbReference>
<evidence type="ECO:0000256" key="5">
    <source>
        <dbReference type="ARBA" id="ARBA00022839"/>
    </source>
</evidence>
<feature type="domain" description="3'-5' exonuclease" evidence="11">
    <location>
        <begin position="34"/>
        <end position="211"/>
    </location>
</feature>
<dbReference type="PANTHER" id="PTHR13620:SF109">
    <property type="entry name" value="3'-5' EXONUCLEASE"/>
    <property type="match status" value="1"/>
</dbReference>
<dbReference type="Proteomes" id="UP000636479">
    <property type="component" value="Unassembled WGS sequence"/>
</dbReference>
<evidence type="ECO:0000313" key="12">
    <source>
        <dbReference type="EMBL" id="KAF7306628.1"/>
    </source>
</evidence>
<comment type="subcellular location">
    <subcellularLocation>
        <location evidence="1">Nucleus</location>
    </subcellularLocation>
</comment>
<gene>
    <name evidence="12" type="ORF">MIND_00454200</name>
</gene>
<dbReference type="OrthoDB" id="1920326at2759"/>
<comment type="caution">
    <text evidence="12">The sequence shown here is derived from an EMBL/GenBank/DDBJ whole genome shotgun (WGS) entry which is preliminary data.</text>
</comment>
<feature type="compositionally biased region" description="Polar residues" evidence="10">
    <location>
        <begin position="282"/>
        <end position="303"/>
    </location>
</feature>
<dbReference type="EMBL" id="JACAZF010000004">
    <property type="protein sequence ID" value="KAF7306628.1"/>
    <property type="molecule type" value="Genomic_DNA"/>
</dbReference>
<feature type="compositionally biased region" description="Basic and acidic residues" evidence="10">
    <location>
        <begin position="256"/>
        <end position="266"/>
    </location>
</feature>
<evidence type="ECO:0000256" key="10">
    <source>
        <dbReference type="SAM" id="MobiDB-lite"/>
    </source>
</evidence>
<evidence type="ECO:0000256" key="2">
    <source>
        <dbReference type="ARBA" id="ARBA00022722"/>
    </source>
</evidence>
<feature type="compositionally biased region" description="Pro residues" evidence="10">
    <location>
        <begin position="306"/>
        <end position="318"/>
    </location>
</feature>
<dbReference type="RefSeq" id="XP_037221647.1">
    <property type="nucleotide sequence ID" value="XM_037361355.1"/>
</dbReference>
<dbReference type="Pfam" id="PF01612">
    <property type="entry name" value="DNA_pol_A_exo1"/>
    <property type="match status" value="1"/>
</dbReference>
<evidence type="ECO:0000256" key="4">
    <source>
        <dbReference type="ARBA" id="ARBA00022801"/>
    </source>
</evidence>
<accession>A0A8H6SVF0</accession>
<sequence>MSTSQVAESESAPPKPPLPTTRYCWKTLNPVIKQHYITDAQHAEQAMSCFTGPCGLDIEWRPTYVKGQAENPVALLQLANTDTILLLHLHHIRAIPPSLRAFLENPEIVKAGVGIQGDAKKLYKDIGLSVRGCVDLALLARSVDNERWKGKYSDPLGLARLIATYEDLLLFKGKVTRSNWERRLDAEQLEYASNDSHAGYTLFMRLSQLLLSLSKIPEPRCYSFDCQRGSLVVPSTGTPWTPFNPDYDPGPPPPPKEPKTKKERSPKPTTDTDASRLRLPVQTGSKPSHRPGQSSFRARNTQRPAPSHPSLPPKPPPAAGGRPRPAKYHPELPRNRKLNTVDTAE</sequence>
<dbReference type="InterPro" id="IPR051132">
    <property type="entry name" value="3-5_Exonuclease_domain"/>
</dbReference>
<dbReference type="GO" id="GO:0008408">
    <property type="term" value="F:3'-5' exonuclease activity"/>
    <property type="evidence" value="ECO:0007669"/>
    <property type="project" value="InterPro"/>
</dbReference>
<evidence type="ECO:0000256" key="9">
    <source>
        <dbReference type="ARBA" id="ARBA00042761"/>
    </source>
</evidence>
<keyword evidence="7" id="KW-0539">Nucleus</keyword>
<evidence type="ECO:0000256" key="8">
    <source>
        <dbReference type="ARBA" id="ARBA00040531"/>
    </source>
</evidence>
<evidence type="ECO:0000256" key="6">
    <source>
        <dbReference type="ARBA" id="ARBA00022842"/>
    </source>
</evidence>
<dbReference type="InterPro" id="IPR002562">
    <property type="entry name" value="3'-5'_exonuclease_dom"/>
</dbReference>
<dbReference type="GO" id="GO:0005634">
    <property type="term" value="C:nucleus"/>
    <property type="evidence" value="ECO:0007669"/>
    <property type="project" value="UniProtKB-SubCell"/>
</dbReference>
<dbReference type="InterPro" id="IPR012337">
    <property type="entry name" value="RNaseH-like_sf"/>
</dbReference>
<keyword evidence="5 12" id="KW-0269">Exonuclease</keyword>
<proteinExistence type="predicted"/>
<keyword evidence="13" id="KW-1185">Reference proteome</keyword>
<dbReference type="CDD" id="cd06141">
    <property type="entry name" value="WRN_exo"/>
    <property type="match status" value="1"/>
</dbReference>
<keyword evidence="3" id="KW-0479">Metal-binding</keyword>
<dbReference type="GeneID" id="59343871"/>
<keyword evidence="4" id="KW-0378">Hydrolase</keyword>
<evidence type="ECO:0000256" key="1">
    <source>
        <dbReference type="ARBA" id="ARBA00004123"/>
    </source>
</evidence>
<dbReference type="PANTHER" id="PTHR13620">
    <property type="entry name" value="3-5 EXONUCLEASE"/>
    <property type="match status" value="1"/>
</dbReference>
<dbReference type="Gene3D" id="3.30.420.10">
    <property type="entry name" value="Ribonuclease H-like superfamily/Ribonuclease H"/>
    <property type="match status" value="1"/>
</dbReference>
<dbReference type="GO" id="GO:0046872">
    <property type="term" value="F:metal ion binding"/>
    <property type="evidence" value="ECO:0007669"/>
    <property type="project" value="UniProtKB-KW"/>
</dbReference>
<reference evidence="12" key="1">
    <citation type="submission" date="2020-05" db="EMBL/GenBank/DDBJ databases">
        <title>Mycena genomes resolve the evolution of fungal bioluminescence.</title>
        <authorList>
            <person name="Tsai I.J."/>
        </authorList>
    </citation>
    <scope>NUCLEOTIDE SEQUENCE</scope>
    <source>
        <strain evidence="12">171206Taipei</strain>
    </source>
</reference>
<keyword evidence="6" id="KW-0460">Magnesium</keyword>
<dbReference type="AlphaFoldDB" id="A0A8H6SVF0"/>
<keyword evidence="2" id="KW-0540">Nuclease</keyword>
<dbReference type="GO" id="GO:0006139">
    <property type="term" value="P:nucleobase-containing compound metabolic process"/>
    <property type="evidence" value="ECO:0007669"/>
    <property type="project" value="InterPro"/>
</dbReference>
<feature type="region of interest" description="Disordered" evidence="10">
    <location>
        <begin position="240"/>
        <end position="345"/>
    </location>
</feature>